<dbReference type="InParanoid" id="A0A0C3PK78"/>
<dbReference type="GO" id="GO:0016705">
    <property type="term" value="F:oxidoreductase activity, acting on paired donors, with incorporation or reduction of molecular oxygen"/>
    <property type="evidence" value="ECO:0007669"/>
    <property type="project" value="InterPro"/>
</dbReference>
<dbReference type="Proteomes" id="UP000054217">
    <property type="component" value="Unassembled WGS sequence"/>
</dbReference>
<protein>
    <submittedName>
        <fullName evidence="1">Uncharacterized protein</fullName>
    </submittedName>
</protein>
<evidence type="ECO:0000313" key="2">
    <source>
        <dbReference type="Proteomes" id="UP000054217"/>
    </source>
</evidence>
<sequence length="181" mass="20731">MIRRVVIFNAWVMSRDCPDPERFDPNRSLTPNGLAEGTQMEWYDYRKICLGPFFVENALWAAAAMSGMPNDLELLNTTLGAGPTETSYSRIIRHPLGVPSRAEHSSNRLCNVRSVIYECYLFGYAREHSTQQFAHGLVFRTKLQMHRVLYCIDSSGTYFVCTYNLAPHHPILDQTLSTYSR</sequence>
<dbReference type="SUPFAM" id="SSF48264">
    <property type="entry name" value="Cytochrome P450"/>
    <property type="match status" value="1"/>
</dbReference>
<dbReference type="EMBL" id="KN831955">
    <property type="protein sequence ID" value="KIO09041.1"/>
    <property type="molecule type" value="Genomic_DNA"/>
</dbReference>
<dbReference type="AlphaFoldDB" id="A0A0C3PK78"/>
<name>A0A0C3PK78_PISTI</name>
<dbReference type="STRING" id="870435.A0A0C3PK78"/>
<reference evidence="2" key="2">
    <citation type="submission" date="2015-01" db="EMBL/GenBank/DDBJ databases">
        <title>Evolutionary Origins and Diversification of the Mycorrhizal Mutualists.</title>
        <authorList>
            <consortium name="DOE Joint Genome Institute"/>
            <consortium name="Mycorrhizal Genomics Consortium"/>
            <person name="Kohler A."/>
            <person name="Kuo A."/>
            <person name="Nagy L.G."/>
            <person name="Floudas D."/>
            <person name="Copeland A."/>
            <person name="Barry K.W."/>
            <person name="Cichocki N."/>
            <person name="Veneault-Fourrey C."/>
            <person name="LaButti K."/>
            <person name="Lindquist E.A."/>
            <person name="Lipzen A."/>
            <person name="Lundell T."/>
            <person name="Morin E."/>
            <person name="Murat C."/>
            <person name="Riley R."/>
            <person name="Ohm R."/>
            <person name="Sun H."/>
            <person name="Tunlid A."/>
            <person name="Henrissat B."/>
            <person name="Grigoriev I.V."/>
            <person name="Hibbett D.S."/>
            <person name="Martin F."/>
        </authorList>
    </citation>
    <scope>NUCLEOTIDE SEQUENCE [LARGE SCALE GENOMIC DNA]</scope>
    <source>
        <strain evidence="2">Marx 270</strain>
    </source>
</reference>
<dbReference type="HOGENOM" id="CLU_1489572_0_0_1"/>
<keyword evidence="2" id="KW-1185">Reference proteome</keyword>
<dbReference type="GO" id="GO:0005506">
    <property type="term" value="F:iron ion binding"/>
    <property type="evidence" value="ECO:0007669"/>
    <property type="project" value="InterPro"/>
</dbReference>
<proteinExistence type="predicted"/>
<gene>
    <name evidence="1" type="ORF">M404DRAFT_305797</name>
</gene>
<dbReference type="OrthoDB" id="2789670at2759"/>
<accession>A0A0C3PK78</accession>
<evidence type="ECO:0000313" key="1">
    <source>
        <dbReference type="EMBL" id="KIO09041.1"/>
    </source>
</evidence>
<dbReference type="GO" id="GO:0020037">
    <property type="term" value="F:heme binding"/>
    <property type="evidence" value="ECO:0007669"/>
    <property type="project" value="InterPro"/>
</dbReference>
<dbReference type="InterPro" id="IPR036396">
    <property type="entry name" value="Cyt_P450_sf"/>
</dbReference>
<organism evidence="1 2">
    <name type="scientific">Pisolithus tinctorius Marx 270</name>
    <dbReference type="NCBI Taxonomy" id="870435"/>
    <lineage>
        <taxon>Eukaryota</taxon>
        <taxon>Fungi</taxon>
        <taxon>Dikarya</taxon>
        <taxon>Basidiomycota</taxon>
        <taxon>Agaricomycotina</taxon>
        <taxon>Agaricomycetes</taxon>
        <taxon>Agaricomycetidae</taxon>
        <taxon>Boletales</taxon>
        <taxon>Sclerodermatineae</taxon>
        <taxon>Pisolithaceae</taxon>
        <taxon>Pisolithus</taxon>
    </lineage>
</organism>
<dbReference type="GO" id="GO:0004497">
    <property type="term" value="F:monooxygenase activity"/>
    <property type="evidence" value="ECO:0007669"/>
    <property type="project" value="InterPro"/>
</dbReference>
<reference evidence="1 2" key="1">
    <citation type="submission" date="2014-04" db="EMBL/GenBank/DDBJ databases">
        <authorList>
            <consortium name="DOE Joint Genome Institute"/>
            <person name="Kuo A."/>
            <person name="Kohler A."/>
            <person name="Costa M.D."/>
            <person name="Nagy L.G."/>
            <person name="Floudas D."/>
            <person name="Copeland A."/>
            <person name="Barry K.W."/>
            <person name="Cichocki N."/>
            <person name="Veneault-Fourrey C."/>
            <person name="LaButti K."/>
            <person name="Lindquist E.A."/>
            <person name="Lipzen A."/>
            <person name="Lundell T."/>
            <person name="Morin E."/>
            <person name="Murat C."/>
            <person name="Sun H."/>
            <person name="Tunlid A."/>
            <person name="Henrissat B."/>
            <person name="Grigoriev I.V."/>
            <person name="Hibbett D.S."/>
            <person name="Martin F."/>
            <person name="Nordberg H.P."/>
            <person name="Cantor M.N."/>
            <person name="Hua S.X."/>
        </authorList>
    </citation>
    <scope>NUCLEOTIDE SEQUENCE [LARGE SCALE GENOMIC DNA]</scope>
    <source>
        <strain evidence="1 2">Marx 270</strain>
    </source>
</reference>